<dbReference type="GeneID" id="72185513"/>
<dbReference type="InterPro" id="IPR021309">
    <property type="entry name" value="YgaP-like_TM"/>
</dbReference>
<name>A0A8U0HPA5_9EURY</name>
<evidence type="ECO:0000313" key="4">
    <source>
        <dbReference type="Proteomes" id="UP000830729"/>
    </source>
</evidence>
<dbReference type="Pfam" id="PF11127">
    <property type="entry name" value="YgaP-like_TM"/>
    <property type="match status" value="1"/>
</dbReference>
<dbReference type="KEGG" id="halx:M0R89_09900"/>
<keyword evidence="1" id="KW-0812">Transmembrane</keyword>
<protein>
    <submittedName>
        <fullName evidence="3">DUF2892 domain-containing protein</fullName>
    </submittedName>
</protein>
<gene>
    <name evidence="3" type="ORF">M0R89_09900</name>
</gene>
<dbReference type="Proteomes" id="UP000830729">
    <property type="component" value="Chromosome"/>
</dbReference>
<evidence type="ECO:0000256" key="1">
    <source>
        <dbReference type="SAM" id="Phobius"/>
    </source>
</evidence>
<accession>A0A8U0HPA5</accession>
<proteinExistence type="predicted"/>
<sequence>MDYQKNVGGIDRIVRGVLGTWLIAVAISAFLDEKRVTAATAAIAGAGLLRNAQAQHCGGNALLGIDTTADESTESQ</sequence>
<feature type="transmembrane region" description="Helical" evidence="1">
    <location>
        <begin position="12"/>
        <end position="31"/>
    </location>
</feature>
<evidence type="ECO:0000259" key="2">
    <source>
        <dbReference type="Pfam" id="PF11127"/>
    </source>
</evidence>
<keyword evidence="1" id="KW-0472">Membrane</keyword>
<feature type="domain" description="Inner membrane protein YgaP-like transmembrane" evidence="2">
    <location>
        <begin position="4"/>
        <end position="69"/>
    </location>
</feature>
<dbReference type="EMBL" id="CP096659">
    <property type="protein sequence ID" value="UPV72862.1"/>
    <property type="molecule type" value="Genomic_DNA"/>
</dbReference>
<dbReference type="AlphaFoldDB" id="A0A8U0HPA5"/>
<dbReference type="RefSeq" id="WP_248648921.1">
    <property type="nucleotide sequence ID" value="NZ_CP096659.1"/>
</dbReference>
<organism evidence="3 4">
    <name type="scientific">Halorussus limi</name>
    <dbReference type="NCBI Taxonomy" id="2938695"/>
    <lineage>
        <taxon>Archaea</taxon>
        <taxon>Methanobacteriati</taxon>
        <taxon>Methanobacteriota</taxon>
        <taxon>Stenosarchaea group</taxon>
        <taxon>Halobacteria</taxon>
        <taxon>Halobacteriales</taxon>
        <taxon>Haladaptataceae</taxon>
        <taxon>Halorussus</taxon>
    </lineage>
</organism>
<keyword evidence="4" id="KW-1185">Reference proteome</keyword>
<reference evidence="3 4" key="1">
    <citation type="submission" date="2022-04" db="EMBL/GenBank/DDBJ databases">
        <title>Diverse halophilic archaea isolated from saline environments.</title>
        <authorList>
            <person name="Cui H.-L."/>
        </authorList>
    </citation>
    <scope>NUCLEOTIDE SEQUENCE [LARGE SCALE GENOMIC DNA]</scope>
    <source>
        <strain evidence="3 4">XZYJT49</strain>
    </source>
</reference>
<keyword evidence="1" id="KW-1133">Transmembrane helix</keyword>
<evidence type="ECO:0000313" key="3">
    <source>
        <dbReference type="EMBL" id="UPV72862.1"/>
    </source>
</evidence>